<dbReference type="SUPFAM" id="SSF51126">
    <property type="entry name" value="Pectin lyase-like"/>
    <property type="match status" value="1"/>
</dbReference>
<dbReference type="RefSeq" id="WP_002726195.1">
    <property type="nucleotide sequence ID" value="NZ_CAHP01000010.1"/>
</dbReference>
<dbReference type="InterPro" id="IPR012334">
    <property type="entry name" value="Pectin_lyas_fold"/>
</dbReference>
<dbReference type="AlphaFoldDB" id="H8FP79"/>
<dbReference type="Gene3D" id="2.160.20.10">
    <property type="entry name" value="Single-stranded right-handed beta-helix, Pectin lyase-like"/>
    <property type="match status" value="1"/>
</dbReference>
<proteinExistence type="predicted"/>
<name>H8FP79_MAGML</name>
<reference evidence="2 3" key="1">
    <citation type="journal article" date="2012" name="J. Bacteriol.">
        <title>Draft Genome Sequence of the Purple Photosynthetic Bacterium Phaeospirillum molischianum DSM120, a Particularly Versatile Bacterium.</title>
        <authorList>
            <person name="Duquesne K."/>
            <person name="Prima V."/>
            <person name="Ji B."/>
            <person name="Rouy Z."/>
            <person name="Medigue C."/>
            <person name="Talla E."/>
            <person name="Sturgis J.N."/>
        </authorList>
    </citation>
    <scope>NUCLEOTIDE SEQUENCE [LARGE SCALE GENOMIC DNA]</scope>
    <source>
        <strain evidence="3">DSM120</strain>
    </source>
</reference>
<organism evidence="2 3">
    <name type="scientific">Magnetospirillum molischianum DSM 120</name>
    <dbReference type="NCBI Taxonomy" id="1150626"/>
    <lineage>
        <taxon>Bacteria</taxon>
        <taxon>Pseudomonadati</taxon>
        <taxon>Pseudomonadota</taxon>
        <taxon>Alphaproteobacteria</taxon>
        <taxon>Rhodospirillales</taxon>
        <taxon>Rhodospirillaceae</taxon>
        <taxon>Magnetospirillum</taxon>
    </lineage>
</organism>
<keyword evidence="3" id="KW-1185">Reference proteome</keyword>
<evidence type="ECO:0000313" key="2">
    <source>
        <dbReference type="EMBL" id="CCG40167.1"/>
    </source>
</evidence>
<evidence type="ECO:0000313" key="3">
    <source>
        <dbReference type="Proteomes" id="UP000004169"/>
    </source>
</evidence>
<dbReference type="InterPro" id="IPR011050">
    <property type="entry name" value="Pectin_lyase_fold/virulence"/>
</dbReference>
<sequence length="588" mass="60289">MTISTTLSTATYVANGSTTVWPFAFPILADSDVQVIVTDVDGGEETLAPSAYTITGTGSTGGGSVIYPKNGAALTSGNKLTIRRNTAITQPVDLGPGAFYAEVHEGAFDRLTLVAQELQEQLDRAVLVPVGSGLDPAAYLSLAQAASAMSTAAQAAAEAAASTAADYSAAALDVLQTLDGRYPLLSDAITTNATLFVPSQFSSIQSALDSLATRVIARGATVTIKVDDGTYLISSGINANHPQGDKLRIVGNEATPANCVLQVAGMASFDAISTSAGHTLGWLNGFRIRSTLKADLAHNATGILAIQNSIIICGPNIEVDNFYYGIAARDASYIYCPNAVVTNAGDVGIWAFCGSTIVANGAISNNASDVANGYGFGFQAEFGSTLVAENASASGNYKAGIAALSNSTCRTPNATCSSNIGSGFLSWSGGEIECKGSTTNNNSRYGVEVFGYGLVNGIAKNTENALGAYNTFAFCGELGGQGRLATSSGALRIDSYTCTYFNTAGGLQLEIRNTQSAANRLTVTGSPLGDAPSVGVYGSEADIDLKLSPKGSGVVRFGVFSATSDTACNGYITIKDSAGTVRKLMTMA</sequence>
<dbReference type="InterPro" id="IPR039448">
    <property type="entry name" value="Beta_helix"/>
</dbReference>
<gene>
    <name evidence="2" type="ORF">PHAMO_180136</name>
</gene>
<dbReference type="Proteomes" id="UP000004169">
    <property type="component" value="Unassembled WGS sequence"/>
</dbReference>
<dbReference type="STRING" id="1150626.PHAMO_180136"/>
<protein>
    <recommendedName>
        <fullName evidence="1">Right handed beta helix domain-containing protein</fullName>
    </recommendedName>
</protein>
<dbReference type="eggNOG" id="ENOG5032Z5M">
    <property type="taxonomic scope" value="Bacteria"/>
</dbReference>
<evidence type="ECO:0000259" key="1">
    <source>
        <dbReference type="Pfam" id="PF13229"/>
    </source>
</evidence>
<dbReference type="EMBL" id="CAHP01000010">
    <property type="protein sequence ID" value="CCG40167.1"/>
    <property type="molecule type" value="Genomic_DNA"/>
</dbReference>
<feature type="domain" description="Right handed beta helix" evidence="1">
    <location>
        <begin position="316"/>
        <end position="454"/>
    </location>
</feature>
<dbReference type="OrthoDB" id="7366994at2"/>
<accession>H8FP79</accession>
<comment type="caution">
    <text evidence="2">The sequence shown here is derived from an EMBL/GenBank/DDBJ whole genome shotgun (WGS) entry which is preliminary data.</text>
</comment>
<dbReference type="Pfam" id="PF13229">
    <property type="entry name" value="Beta_helix"/>
    <property type="match status" value="1"/>
</dbReference>